<organism evidence="2 3">
    <name type="scientific">Psychrobacillus glaciei</name>
    <dbReference type="NCBI Taxonomy" id="2283160"/>
    <lineage>
        <taxon>Bacteria</taxon>
        <taxon>Bacillati</taxon>
        <taxon>Bacillota</taxon>
        <taxon>Bacilli</taxon>
        <taxon>Bacillales</taxon>
        <taxon>Bacillaceae</taxon>
        <taxon>Psychrobacillus</taxon>
    </lineage>
</organism>
<evidence type="ECO:0000313" key="3">
    <source>
        <dbReference type="Proteomes" id="UP000325517"/>
    </source>
</evidence>
<feature type="transmembrane region" description="Helical" evidence="1">
    <location>
        <begin position="60"/>
        <end position="80"/>
    </location>
</feature>
<evidence type="ECO:0000256" key="1">
    <source>
        <dbReference type="SAM" id="Phobius"/>
    </source>
</evidence>
<keyword evidence="1" id="KW-1133">Transmembrane helix</keyword>
<keyword evidence="1" id="KW-0812">Transmembrane</keyword>
<dbReference type="OrthoDB" id="2971310at2"/>
<dbReference type="EMBL" id="CP031223">
    <property type="protein sequence ID" value="QFF97853.1"/>
    <property type="molecule type" value="Genomic_DNA"/>
</dbReference>
<dbReference type="KEGG" id="psyo:PB01_02950"/>
<dbReference type="RefSeq" id="WP_151698794.1">
    <property type="nucleotide sequence ID" value="NZ_CP031223.1"/>
</dbReference>
<name>A0A5J6SK83_9BACI</name>
<sequence length="102" mass="11981">MKIILQAIIGSLLIHLIYIVYTFLGGYLKTKYYTPDITSTWDNVYVLQNEVAFGMVSSPFFYVFSFLKVAIICAILIFTYEKWFKNKVRCFKTGQINKKRNK</sequence>
<reference evidence="2 3" key="1">
    <citation type="submission" date="2018-07" db="EMBL/GenBank/DDBJ databases">
        <title>Complete genome sequence of Psychrobacillus sp. PB01, isolated from iceberg, and comparative genome analysis of Psychrobacillus strains.</title>
        <authorList>
            <person name="Lee P.C."/>
        </authorList>
    </citation>
    <scope>NUCLEOTIDE SEQUENCE [LARGE SCALE GENOMIC DNA]</scope>
    <source>
        <strain evidence="2 3">PB01</strain>
    </source>
</reference>
<protein>
    <submittedName>
        <fullName evidence="2">Uncharacterized protein</fullName>
    </submittedName>
</protein>
<keyword evidence="1" id="KW-0472">Membrane</keyword>
<accession>A0A5J6SK83</accession>
<proteinExistence type="predicted"/>
<dbReference type="Proteomes" id="UP000325517">
    <property type="component" value="Chromosome"/>
</dbReference>
<dbReference type="AlphaFoldDB" id="A0A5J6SK83"/>
<gene>
    <name evidence="2" type="ORF">PB01_02950</name>
</gene>
<keyword evidence="3" id="KW-1185">Reference proteome</keyword>
<evidence type="ECO:0000313" key="2">
    <source>
        <dbReference type="EMBL" id="QFF97853.1"/>
    </source>
</evidence>
<feature type="transmembrane region" description="Helical" evidence="1">
    <location>
        <begin position="7"/>
        <end position="28"/>
    </location>
</feature>